<feature type="non-terminal residue" evidence="1">
    <location>
        <position position="1"/>
    </location>
</feature>
<accession>A0A1A8RQE5</accession>
<protein>
    <submittedName>
        <fullName evidence="1">SUB1 homolog b</fullName>
    </submittedName>
</protein>
<organism evidence="1">
    <name type="scientific">Nothobranchius rachovii</name>
    <name type="common">bluefin notho</name>
    <dbReference type="NCBI Taxonomy" id="451742"/>
    <lineage>
        <taxon>Eukaryota</taxon>
        <taxon>Metazoa</taxon>
        <taxon>Chordata</taxon>
        <taxon>Craniata</taxon>
        <taxon>Vertebrata</taxon>
        <taxon>Euteleostomi</taxon>
        <taxon>Actinopterygii</taxon>
        <taxon>Neopterygii</taxon>
        <taxon>Teleostei</taxon>
        <taxon>Neoteleostei</taxon>
        <taxon>Acanthomorphata</taxon>
        <taxon>Ovalentaria</taxon>
        <taxon>Atherinomorphae</taxon>
        <taxon>Cyprinodontiformes</taxon>
        <taxon>Nothobranchiidae</taxon>
        <taxon>Nothobranchius</taxon>
    </lineage>
</organism>
<proteinExistence type="predicted"/>
<sequence length="66" mass="7518">RSPFKLAPFLFLNNQIGTLHTTSQENPLQHKSPTITNCNSLHYCKTMYSVKYIAYICACILTIIIV</sequence>
<dbReference type="EMBL" id="HAEH01018850">
    <property type="protein sequence ID" value="SBS08330.1"/>
    <property type="molecule type" value="Transcribed_RNA"/>
</dbReference>
<feature type="non-terminal residue" evidence="1">
    <location>
        <position position="66"/>
    </location>
</feature>
<gene>
    <name evidence="1" type="primary">SUB1B</name>
</gene>
<reference evidence="1" key="1">
    <citation type="submission" date="2016-05" db="EMBL/GenBank/DDBJ databases">
        <authorList>
            <person name="Lavstsen T."/>
            <person name="Jespersen J.S."/>
        </authorList>
    </citation>
    <scope>NUCLEOTIDE SEQUENCE</scope>
    <source>
        <tissue evidence="1">Brain</tissue>
    </source>
</reference>
<name>A0A1A8RQE5_9TELE</name>
<evidence type="ECO:0000313" key="1">
    <source>
        <dbReference type="EMBL" id="SBS08330.1"/>
    </source>
</evidence>
<dbReference type="AlphaFoldDB" id="A0A1A8RQE5"/>
<reference evidence="1" key="2">
    <citation type="submission" date="2016-06" db="EMBL/GenBank/DDBJ databases">
        <title>The genome of a short-lived fish provides insights into sex chromosome evolution and the genetic control of aging.</title>
        <authorList>
            <person name="Reichwald K."/>
            <person name="Felder M."/>
            <person name="Petzold A."/>
            <person name="Koch P."/>
            <person name="Groth M."/>
            <person name="Platzer M."/>
        </authorList>
    </citation>
    <scope>NUCLEOTIDE SEQUENCE</scope>
    <source>
        <tissue evidence="1">Brain</tissue>
    </source>
</reference>